<reference evidence="8" key="2">
    <citation type="submission" date="2025-09" db="UniProtKB">
        <authorList>
            <consortium name="Ensembl"/>
        </authorList>
    </citation>
    <scope>IDENTIFICATION</scope>
</reference>
<dbReference type="CTD" id="643965"/>
<evidence type="ECO:0000313" key="9">
    <source>
        <dbReference type="Proteomes" id="UP000472273"/>
    </source>
</evidence>
<dbReference type="GO" id="GO:0030165">
    <property type="term" value="F:PDZ domain binding"/>
    <property type="evidence" value="ECO:0007669"/>
    <property type="project" value="TreeGrafter"/>
</dbReference>
<dbReference type="PANTHER" id="PTHR28628">
    <property type="entry name" value="TRANSMEMBRANE PROTEIN 88-RELATED"/>
    <property type="match status" value="1"/>
</dbReference>
<sequence>MSDQEIDDYDGDNFSDSSHTIQTLPPYNMEDQLLPMERRSTCGCWAWTCLVVAMNSLAFLLNFLLMAAIFSVVLLPAIVVVYFGFQCHSRVLHSTAYYCQTILDDNSSSALIILGFVIMSPLIVVSMALYCSLARRLHLFLCFQPCARAMYKGVKWRWYEEGGLCGCVKEWNHQVKAWV</sequence>
<dbReference type="GO" id="GO:0005886">
    <property type="term" value="C:plasma membrane"/>
    <property type="evidence" value="ECO:0007669"/>
    <property type="project" value="TreeGrafter"/>
</dbReference>
<feature type="region of interest" description="Disordered" evidence="6">
    <location>
        <begin position="1"/>
        <end position="22"/>
    </location>
</feature>
<keyword evidence="3 7" id="KW-0812">Transmembrane</keyword>
<keyword evidence="5 7" id="KW-0472">Membrane</keyword>
<dbReference type="AlphaFoldDB" id="A0A670YUZ5"/>
<feature type="transmembrane region" description="Helical" evidence="7">
    <location>
        <begin position="63"/>
        <end position="85"/>
    </location>
</feature>
<keyword evidence="4 7" id="KW-1133">Transmembrane helix</keyword>
<reference evidence="8" key="1">
    <citation type="submission" date="2025-08" db="UniProtKB">
        <authorList>
            <consortium name="Ensembl"/>
        </authorList>
    </citation>
    <scope>IDENTIFICATION</scope>
</reference>
<name>A0A670YUZ5_PSETE</name>
<evidence type="ECO:0000256" key="2">
    <source>
        <dbReference type="ARBA" id="ARBA00005734"/>
    </source>
</evidence>
<accession>A0A670YUZ5</accession>
<feature type="compositionally biased region" description="Acidic residues" evidence="6">
    <location>
        <begin position="1"/>
        <end position="13"/>
    </location>
</feature>
<evidence type="ECO:0000256" key="7">
    <source>
        <dbReference type="SAM" id="Phobius"/>
    </source>
</evidence>
<evidence type="ECO:0000256" key="5">
    <source>
        <dbReference type="ARBA" id="ARBA00023136"/>
    </source>
</evidence>
<dbReference type="PANTHER" id="PTHR28628:SF4">
    <property type="entry name" value="TRANSMEMBRANE PROTEIN 88B"/>
    <property type="match status" value="1"/>
</dbReference>
<gene>
    <name evidence="8" type="primary">TMEM88B</name>
</gene>
<protein>
    <submittedName>
        <fullName evidence="8">Transmembrane protein 88B</fullName>
    </submittedName>
</protein>
<dbReference type="Ensembl" id="ENSPTXT00000016086.1">
    <property type="protein sequence ID" value="ENSPTXP00000015607.1"/>
    <property type="gene ID" value="ENSPTXG00000010766.1"/>
</dbReference>
<evidence type="ECO:0000256" key="4">
    <source>
        <dbReference type="ARBA" id="ARBA00022989"/>
    </source>
</evidence>
<evidence type="ECO:0000256" key="3">
    <source>
        <dbReference type="ARBA" id="ARBA00022692"/>
    </source>
</evidence>
<dbReference type="GeneTree" id="ENSGT00940000163776"/>
<dbReference type="OMA" id="CCLAWTL"/>
<evidence type="ECO:0000256" key="6">
    <source>
        <dbReference type="SAM" id="MobiDB-lite"/>
    </source>
</evidence>
<proteinExistence type="inferred from homology"/>
<evidence type="ECO:0000313" key="8">
    <source>
        <dbReference type="Ensembl" id="ENSPTXP00000015607.1"/>
    </source>
</evidence>
<dbReference type="InterPro" id="IPR033355">
    <property type="entry name" value="TMEM88"/>
</dbReference>
<dbReference type="KEGG" id="ptex:113446291"/>
<organism evidence="8 9">
    <name type="scientific">Pseudonaja textilis</name>
    <name type="common">Eastern brown snake</name>
    <dbReference type="NCBI Taxonomy" id="8673"/>
    <lineage>
        <taxon>Eukaryota</taxon>
        <taxon>Metazoa</taxon>
        <taxon>Chordata</taxon>
        <taxon>Craniata</taxon>
        <taxon>Vertebrata</taxon>
        <taxon>Euteleostomi</taxon>
        <taxon>Lepidosauria</taxon>
        <taxon>Squamata</taxon>
        <taxon>Bifurcata</taxon>
        <taxon>Unidentata</taxon>
        <taxon>Episquamata</taxon>
        <taxon>Toxicofera</taxon>
        <taxon>Serpentes</taxon>
        <taxon>Colubroidea</taxon>
        <taxon>Elapidae</taxon>
        <taxon>Hydrophiinae</taxon>
        <taxon>Pseudonaja</taxon>
    </lineage>
</organism>
<dbReference type="RefSeq" id="XP_026571668.1">
    <property type="nucleotide sequence ID" value="XM_026715883.1"/>
</dbReference>
<evidence type="ECO:0000256" key="1">
    <source>
        <dbReference type="ARBA" id="ARBA00004141"/>
    </source>
</evidence>
<keyword evidence="9" id="KW-1185">Reference proteome</keyword>
<feature type="transmembrane region" description="Helical" evidence="7">
    <location>
        <begin position="110"/>
        <end position="131"/>
    </location>
</feature>
<dbReference type="Proteomes" id="UP000472273">
    <property type="component" value="Unplaced"/>
</dbReference>
<comment type="subcellular location">
    <subcellularLocation>
        <location evidence="1">Membrane</location>
        <topology evidence="1">Multi-pass membrane protein</topology>
    </subcellularLocation>
</comment>
<comment type="similarity">
    <text evidence="2">Belongs to the TMEM88 family.</text>
</comment>
<dbReference type="OrthoDB" id="9948320at2759"/>
<dbReference type="GeneID" id="113446291"/>